<dbReference type="GeneID" id="36396643"/>
<evidence type="ECO:0000313" key="1">
    <source>
        <dbReference type="EMBL" id="CEG45280.1"/>
    </source>
</evidence>
<keyword evidence="2" id="KW-1185">Reference proteome</keyword>
<proteinExistence type="predicted"/>
<reference evidence="2" key="1">
    <citation type="submission" date="2014-09" db="EMBL/GenBank/DDBJ databases">
        <authorList>
            <person name="Sharma Rahul"/>
            <person name="Thines Marco"/>
        </authorList>
    </citation>
    <scope>NUCLEOTIDE SEQUENCE [LARGE SCALE GENOMIC DNA]</scope>
</reference>
<sequence length="144" mass="15715">MLGRLVAQRSIIDLGSVWSLDQYRSPCNHGKLKPDGWDPKTRGLGVYQTKSWKAWGNCRVQALLGTDNIVKHLAYSNLPSGKSQYSQAWSLTGGTCPHPCIIPHKPFQGAGWDYSLCTFPVGVLDLVCSSTGLSSDDHLSPQDA</sequence>
<dbReference type="EMBL" id="CCYD01001551">
    <property type="protein sequence ID" value="CEG45280.1"/>
    <property type="molecule type" value="Genomic_DNA"/>
</dbReference>
<organism evidence="1 2">
    <name type="scientific">Plasmopara halstedii</name>
    <name type="common">Downy mildew of sunflower</name>
    <dbReference type="NCBI Taxonomy" id="4781"/>
    <lineage>
        <taxon>Eukaryota</taxon>
        <taxon>Sar</taxon>
        <taxon>Stramenopiles</taxon>
        <taxon>Oomycota</taxon>
        <taxon>Peronosporomycetes</taxon>
        <taxon>Peronosporales</taxon>
        <taxon>Peronosporaceae</taxon>
        <taxon>Plasmopara</taxon>
    </lineage>
</organism>
<protein>
    <submittedName>
        <fullName evidence="1">Uncharacterized protein</fullName>
    </submittedName>
</protein>
<dbReference type="RefSeq" id="XP_024581649.1">
    <property type="nucleotide sequence ID" value="XM_024716008.1"/>
</dbReference>
<evidence type="ECO:0000313" key="2">
    <source>
        <dbReference type="Proteomes" id="UP000054928"/>
    </source>
</evidence>
<dbReference type="Proteomes" id="UP000054928">
    <property type="component" value="Unassembled WGS sequence"/>
</dbReference>
<dbReference type="AlphaFoldDB" id="A0A0P1AUX6"/>
<accession>A0A0P1AUX6</accession>
<name>A0A0P1AUX6_PLAHL</name>